<dbReference type="Proteomes" id="UP000554520">
    <property type="component" value="Unassembled WGS sequence"/>
</dbReference>
<keyword evidence="3" id="KW-1185">Reference proteome</keyword>
<accession>A0A839UA30</accession>
<evidence type="ECO:0000256" key="1">
    <source>
        <dbReference type="SAM" id="Coils"/>
    </source>
</evidence>
<evidence type="ECO:0000313" key="2">
    <source>
        <dbReference type="EMBL" id="MBB3146723.1"/>
    </source>
</evidence>
<reference evidence="2 3" key="1">
    <citation type="submission" date="2020-08" db="EMBL/GenBank/DDBJ databases">
        <title>Genomic Encyclopedia of Type Strains, Phase III (KMG-III): the genomes of soil and plant-associated and newly described type strains.</title>
        <authorList>
            <person name="Whitman W."/>
        </authorList>
    </citation>
    <scope>NUCLEOTIDE SEQUENCE [LARGE SCALE GENOMIC DNA]</scope>
    <source>
        <strain evidence="2 3">CECT 7015</strain>
    </source>
</reference>
<organism evidence="2 3">
    <name type="scientific">Phyllobacterium trifolii</name>
    <dbReference type="NCBI Taxonomy" id="300193"/>
    <lineage>
        <taxon>Bacteria</taxon>
        <taxon>Pseudomonadati</taxon>
        <taxon>Pseudomonadota</taxon>
        <taxon>Alphaproteobacteria</taxon>
        <taxon>Hyphomicrobiales</taxon>
        <taxon>Phyllobacteriaceae</taxon>
        <taxon>Phyllobacterium</taxon>
    </lineage>
</organism>
<evidence type="ECO:0000313" key="3">
    <source>
        <dbReference type="Proteomes" id="UP000554520"/>
    </source>
</evidence>
<name>A0A839UA30_9HYPH</name>
<gene>
    <name evidence="2" type="ORF">FHS21_003139</name>
</gene>
<dbReference type="EMBL" id="JACHXN010000009">
    <property type="protein sequence ID" value="MBB3146723.1"/>
    <property type="molecule type" value="Genomic_DNA"/>
</dbReference>
<dbReference type="AlphaFoldDB" id="A0A839UA30"/>
<proteinExistence type="predicted"/>
<keyword evidence="1" id="KW-0175">Coiled coil</keyword>
<sequence>MTERYRPQQEHNDTWTVIDAQTERAAEMGSRTIVGMNQQDAEELAELLNKLEAQKQGMDTEADR</sequence>
<dbReference type="RefSeq" id="WP_183662515.1">
    <property type="nucleotide sequence ID" value="NZ_JACHXN010000009.1"/>
</dbReference>
<protein>
    <submittedName>
        <fullName evidence="2">Uncharacterized protein</fullName>
    </submittedName>
</protein>
<feature type="coiled-coil region" evidence="1">
    <location>
        <begin position="34"/>
        <end position="61"/>
    </location>
</feature>
<comment type="caution">
    <text evidence="2">The sequence shown here is derived from an EMBL/GenBank/DDBJ whole genome shotgun (WGS) entry which is preliminary data.</text>
</comment>